<dbReference type="Proteomes" id="UP001501920">
    <property type="component" value="Chromosome 18"/>
</dbReference>
<evidence type="ECO:0000256" key="7">
    <source>
        <dbReference type="ARBA" id="ARBA00023136"/>
    </source>
</evidence>
<evidence type="ECO:0000256" key="5">
    <source>
        <dbReference type="ARBA" id="ARBA00022737"/>
    </source>
</evidence>
<dbReference type="InterPro" id="IPR013783">
    <property type="entry name" value="Ig-like_fold"/>
</dbReference>
<evidence type="ECO:0000256" key="4">
    <source>
        <dbReference type="ARBA" id="ARBA00022729"/>
    </source>
</evidence>
<dbReference type="InterPro" id="IPR052672">
    <property type="entry name" value="Type1_Cytokine_Rcpt_Type2"/>
</dbReference>
<dbReference type="PROSITE" id="PS50853">
    <property type="entry name" value="FN3"/>
    <property type="match status" value="2"/>
</dbReference>
<feature type="transmembrane region" description="Helical" evidence="11">
    <location>
        <begin position="602"/>
        <end position="627"/>
    </location>
</feature>
<comment type="subcellular location">
    <subcellularLocation>
        <location evidence="1">Membrane</location>
        <topology evidence="1">Single-pass type I membrane protein</topology>
    </subcellularLocation>
</comment>
<keyword evidence="4 12" id="KW-0732">Signal</keyword>
<organism evidence="14 15">
    <name type="scientific">Pygocentrus nattereri</name>
    <name type="common">Red-bellied piranha</name>
    <dbReference type="NCBI Taxonomy" id="42514"/>
    <lineage>
        <taxon>Eukaryota</taxon>
        <taxon>Metazoa</taxon>
        <taxon>Chordata</taxon>
        <taxon>Craniata</taxon>
        <taxon>Vertebrata</taxon>
        <taxon>Euteleostomi</taxon>
        <taxon>Actinopterygii</taxon>
        <taxon>Neopterygii</taxon>
        <taxon>Teleostei</taxon>
        <taxon>Ostariophysi</taxon>
        <taxon>Characiformes</taxon>
        <taxon>Characoidei</taxon>
        <taxon>Pygocentrus</taxon>
    </lineage>
</organism>
<feature type="domain" description="Fibronectin type-III" evidence="13">
    <location>
        <begin position="228"/>
        <end position="314"/>
    </location>
</feature>
<evidence type="ECO:0000313" key="15">
    <source>
        <dbReference type="Proteomes" id="UP001501920"/>
    </source>
</evidence>
<dbReference type="AlphaFoldDB" id="A0AAR2M4H0"/>
<dbReference type="InterPro" id="IPR003961">
    <property type="entry name" value="FN3_dom"/>
</dbReference>
<feature type="compositionally biased region" description="Basic and acidic residues" evidence="10">
    <location>
        <begin position="722"/>
        <end position="735"/>
    </location>
</feature>
<reference evidence="14" key="3">
    <citation type="submission" date="2025-09" db="UniProtKB">
        <authorList>
            <consortium name="Ensembl"/>
        </authorList>
    </citation>
    <scope>IDENTIFICATION</scope>
</reference>
<keyword evidence="9" id="KW-0325">Glycoprotein</keyword>
<gene>
    <name evidence="14" type="primary">PTPRH</name>
</gene>
<feature type="compositionally biased region" description="Basic and acidic residues" evidence="10">
    <location>
        <begin position="778"/>
        <end position="791"/>
    </location>
</feature>
<dbReference type="SMART" id="SM00060">
    <property type="entry name" value="FN3"/>
    <property type="match status" value="3"/>
</dbReference>
<evidence type="ECO:0000256" key="6">
    <source>
        <dbReference type="ARBA" id="ARBA00022989"/>
    </source>
</evidence>
<evidence type="ECO:0000256" key="1">
    <source>
        <dbReference type="ARBA" id="ARBA00004479"/>
    </source>
</evidence>
<dbReference type="PANTHER" id="PTHR48423">
    <property type="entry name" value="INTERLEUKIN-27 RECEPTOR SUBUNIT ALPHA"/>
    <property type="match status" value="1"/>
</dbReference>
<evidence type="ECO:0000256" key="12">
    <source>
        <dbReference type="SAM" id="SignalP"/>
    </source>
</evidence>
<dbReference type="GO" id="GO:0005886">
    <property type="term" value="C:plasma membrane"/>
    <property type="evidence" value="ECO:0007669"/>
    <property type="project" value="UniProtKB-ARBA"/>
</dbReference>
<dbReference type="Ensembl" id="ENSPNAT00000061535.1">
    <property type="protein sequence ID" value="ENSPNAP00000082012.1"/>
    <property type="gene ID" value="ENSPNAG00000021495.2"/>
</dbReference>
<feature type="chain" id="PRO_5043871178" description="Fibronectin type-III domain-containing protein" evidence="12">
    <location>
        <begin position="32"/>
        <end position="812"/>
    </location>
</feature>
<sequence>MGSLTGLIMQTTNLFMVIILQALCKASGVSGLEKCDVFPSNQLIKYGLDLRVSFRAPPKSDCRKITSFNTNRLYWTLNNQTIAKSFYHSNSTFASVFIQDFTLAVGIVECHLDDIVLGGTVIRTYLDPENVSCIAETLHNCFLCIRLTCKWDHNQNGVNTNYMVHVKQKGNESLCQSREIKWCTFSEEEGPKVGGEINVTVTAQTSAGEAHSEKVTYDSIWDIVKLDKPRDVQVKPELSALSVTWRSNNWALAYTVCEVRFLEKGSEPVVRTVEKTSSSTFDLTEVKPCTSYSVSVRCRIDVWSEWSQAVTHFTSINVSNVQLHLWRSEGVVYAKGKRAMHLMWKGINPLCKVFDEYRLFNRTHNLVTSKSFKPSENHTVVILDENAHSVTVAAYRNNQSLSEASMEIPSAAEEFNLPPVDNVNMFARDGQIHITWDKLYLTVTGYIVIWNSTEEDHQWQQTQERHFSLEGENFTLYTVSLMPLYENGPGSEIRLHAYAREGVPAVVSNVEAERICDRKAEIHWRPILSTQCCAFVVSYTVFYKAQNDMAFRNVTVDQKENGVILDDLQPKTNYIVYVQASSMAASSNSSFYTFSTKPYGEVFLIMLIVCGVGLMLLPVCTVLVVLIRKEYLNEKVPNPRFSSLTIWSSQKCRNPWNQLPVPWACDSEKSLTWQVEAEDYSILATSIRDVAKLQQNTATQETTPTTHTENTALVSSSSETELASRGKEERIKPLSEMDLETAQIHPVFLSRSPYKNQTPLTSPVDSPRKGLQGTTKPRSSEETETLLKPKHDSATMVTTYVTVDMFEHGKRK</sequence>
<dbReference type="CDD" id="cd00063">
    <property type="entry name" value="FN3"/>
    <property type="match status" value="2"/>
</dbReference>
<feature type="domain" description="Fibronectin type-III" evidence="13">
    <location>
        <begin position="506"/>
        <end position="599"/>
    </location>
</feature>
<dbReference type="SUPFAM" id="SSF49265">
    <property type="entry name" value="Fibronectin type III"/>
    <property type="match status" value="3"/>
</dbReference>
<dbReference type="InterPro" id="IPR036116">
    <property type="entry name" value="FN3_sf"/>
</dbReference>
<evidence type="ECO:0000256" key="8">
    <source>
        <dbReference type="ARBA" id="ARBA00023170"/>
    </source>
</evidence>
<feature type="region of interest" description="Disordered" evidence="10">
    <location>
        <begin position="696"/>
        <end position="791"/>
    </location>
</feature>
<evidence type="ECO:0000256" key="2">
    <source>
        <dbReference type="ARBA" id="ARBA00008921"/>
    </source>
</evidence>
<reference evidence="14 15" key="1">
    <citation type="submission" date="2020-10" db="EMBL/GenBank/DDBJ databases">
        <title>Pygocentrus nattereri (red-bellied piranha) genome, fPygNat1, primary haplotype.</title>
        <authorList>
            <person name="Myers G."/>
            <person name="Meyer A."/>
            <person name="Karagic N."/>
            <person name="Pippel M."/>
            <person name="Winkler S."/>
            <person name="Tracey A."/>
            <person name="Wood J."/>
            <person name="Formenti G."/>
            <person name="Howe K."/>
            <person name="Fedrigo O."/>
            <person name="Jarvis E.D."/>
        </authorList>
    </citation>
    <scope>NUCLEOTIDE SEQUENCE [LARGE SCALE GENOMIC DNA]</scope>
</reference>
<evidence type="ECO:0000256" key="10">
    <source>
        <dbReference type="SAM" id="MobiDB-lite"/>
    </source>
</evidence>
<accession>A0AAR2M4H0</accession>
<proteinExistence type="inferred from homology"/>
<feature type="compositionally biased region" description="Low complexity" evidence="10">
    <location>
        <begin position="696"/>
        <end position="712"/>
    </location>
</feature>
<comment type="similarity">
    <text evidence="2">Belongs to the type I cytokine receptor family. Type 2 subfamily.</text>
</comment>
<evidence type="ECO:0000256" key="3">
    <source>
        <dbReference type="ARBA" id="ARBA00022692"/>
    </source>
</evidence>
<feature type="compositionally biased region" description="Polar residues" evidence="10">
    <location>
        <begin position="753"/>
        <end position="764"/>
    </location>
</feature>
<keyword evidence="8" id="KW-0675">Receptor</keyword>
<keyword evidence="7 11" id="KW-0472">Membrane</keyword>
<keyword evidence="6 11" id="KW-1133">Transmembrane helix</keyword>
<evidence type="ECO:0000256" key="9">
    <source>
        <dbReference type="ARBA" id="ARBA00023180"/>
    </source>
</evidence>
<keyword evidence="15" id="KW-1185">Reference proteome</keyword>
<keyword evidence="3 11" id="KW-0812">Transmembrane</keyword>
<evidence type="ECO:0000256" key="11">
    <source>
        <dbReference type="SAM" id="Phobius"/>
    </source>
</evidence>
<reference evidence="14" key="2">
    <citation type="submission" date="2025-08" db="UniProtKB">
        <authorList>
            <consortium name="Ensembl"/>
        </authorList>
    </citation>
    <scope>IDENTIFICATION</scope>
</reference>
<feature type="signal peptide" evidence="12">
    <location>
        <begin position="1"/>
        <end position="31"/>
    </location>
</feature>
<evidence type="ECO:0000313" key="14">
    <source>
        <dbReference type="Ensembl" id="ENSPNAP00000082012.1"/>
    </source>
</evidence>
<protein>
    <recommendedName>
        <fullName evidence="13">Fibronectin type-III domain-containing protein</fullName>
    </recommendedName>
</protein>
<dbReference type="Gene3D" id="2.60.40.10">
    <property type="entry name" value="Immunoglobulins"/>
    <property type="match status" value="5"/>
</dbReference>
<evidence type="ECO:0000259" key="13">
    <source>
        <dbReference type="PROSITE" id="PS50853"/>
    </source>
</evidence>
<dbReference type="GeneTree" id="ENSGT00940000155603"/>
<dbReference type="Pfam" id="PF00041">
    <property type="entry name" value="fn3"/>
    <property type="match status" value="1"/>
</dbReference>
<keyword evidence="5" id="KW-0677">Repeat</keyword>
<dbReference type="PANTHER" id="PTHR48423:SF2">
    <property type="entry name" value="INTERLEUKIN-12 RECEPTOR SUBUNIT BETA-2"/>
    <property type="match status" value="1"/>
</dbReference>
<name>A0AAR2M4H0_PYGNA</name>